<feature type="transmembrane region" description="Helical" evidence="1">
    <location>
        <begin position="146"/>
        <end position="168"/>
    </location>
</feature>
<feature type="transmembrane region" description="Helical" evidence="1">
    <location>
        <begin position="61"/>
        <end position="84"/>
    </location>
</feature>
<proteinExistence type="predicted"/>
<feature type="domain" description="DUF4328" evidence="2">
    <location>
        <begin position="58"/>
        <end position="217"/>
    </location>
</feature>
<protein>
    <submittedName>
        <fullName evidence="3">DUF4328 domain-containing protein</fullName>
    </submittedName>
</protein>
<dbReference type="AlphaFoldDB" id="A0A4R4ZX56"/>
<dbReference type="Proteomes" id="UP000295124">
    <property type="component" value="Unassembled WGS sequence"/>
</dbReference>
<evidence type="ECO:0000313" key="4">
    <source>
        <dbReference type="Proteomes" id="UP000295124"/>
    </source>
</evidence>
<gene>
    <name evidence="3" type="ORF">E1263_06155</name>
</gene>
<dbReference type="RefSeq" id="WP_132166184.1">
    <property type="nucleotide sequence ID" value="NZ_SMKX01000011.1"/>
</dbReference>
<organism evidence="3 4">
    <name type="scientific">Kribbella antibiotica</name>
    <dbReference type="NCBI Taxonomy" id="190195"/>
    <lineage>
        <taxon>Bacteria</taxon>
        <taxon>Bacillati</taxon>
        <taxon>Actinomycetota</taxon>
        <taxon>Actinomycetes</taxon>
        <taxon>Propionibacteriales</taxon>
        <taxon>Kribbellaceae</taxon>
        <taxon>Kribbella</taxon>
    </lineage>
</organism>
<keyword evidence="1" id="KW-0472">Membrane</keyword>
<keyword evidence="1" id="KW-1133">Transmembrane helix</keyword>
<dbReference type="InterPro" id="IPR025565">
    <property type="entry name" value="DUF4328"/>
</dbReference>
<evidence type="ECO:0000256" key="1">
    <source>
        <dbReference type="SAM" id="Phobius"/>
    </source>
</evidence>
<evidence type="ECO:0000313" key="3">
    <source>
        <dbReference type="EMBL" id="TDD61772.1"/>
    </source>
</evidence>
<name>A0A4R4ZX56_9ACTN</name>
<dbReference type="EMBL" id="SMKX01000011">
    <property type="protein sequence ID" value="TDD61772.1"/>
    <property type="molecule type" value="Genomic_DNA"/>
</dbReference>
<dbReference type="Pfam" id="PF14219">
    <property type="entry name" value="DUF4328"/>
    <property type="match status" value="1"/>
</dbReference>
<reference evidence="3 4" key="1">
    <citation type="submission" date="2019-03" db="EMBL/GenBank/DDBJ databases">
        <title>Draft genome sequences of novel Actinobacteria.</title>
        <authorList>
            <person name="Sahin N."/>
            <person name="Ay H."/>
            <person name="Saygin H."/>
        </authorList>
    </citation>
    <scope>NUCLEOTIDE SEQUENCE [LARGE SCALE GENOMIC DNA]</scope>
    <source>
        <strain evidence="3 4">JCM 13523</strain>
    </source>
</reference>
<keyword evidence="4" id="KW-1185">Reference proteome</keyword>
<keyword evidence="1" id="KW-0812">Transmembrane</keyword>
<comment type="caution">
    <text evidence="3">The sequence shown here is derived from an EMBL/GenBank/DDBJ whole genome shotgun (WGS) entry which is preliminary data.</text>
</comment>
<accession>A0A4R4ZX56</accession>
<dbReference type="OrthoDB" id="4174975at2"/>
<evidence type="ECO:0000259" key="2">
    <source>
        <dbReference type="Pfam" id="PF14219"/>
    </source>
</evidence>
<sequence>MQQATRGRMKAPRLRNIRGIGLAASWAIGASAVADLGNAVIDWRRADPDPVEQLSTLEWVSVGLVAAYPVATVLAAVLFIVWLVRARENSEFLCDAKHKYSRLWSGLGWFVPVLAFWVPGRVVQNVATASDPRTAVRNSWIDSSRYSIVSVWWLFWIGSSVCNYMALYTEGQISSRPSYGAPTFGTPGGVAVWSTLSALSGVVAAVLAVQVIRSINRMQSSRPAVAWWHQPE</sequence>
<feature type="transmembrane region" description="Helical" evidence="1">
    <location>
        <begin position="188"/>
        <end position="212"/>
    </location>
</feature>
<feature type="transmembrane region" description="Helical" evidence="1">
    <location>
        <begin position="20"/>
        <end position="41"/>
    </location>
</feature>